<dbReference type="EMBL" id="JANGAC010000002">
    <property type="protein sequence ID" value="MCQ4922084.1"/>
    <property type="molecule type" value="Genomic_DNA"/>
</dbReference>
<accession>A0ABT1S6J0</accession>
<evidence type="ECO:0000256" key="1">
    <source>
        <dbReference type="SAM" id="MobiDB-lite"/>
    </source>
</evidence>
<dbReference type="Proteomes" id="UP001524478">
    <property type="component" value="Unassembled WGS sequence"/>
</dbReference>
<organism evidence="2 3">
    <name type="scientific">Tissierella carlieri</name>
    <dbReference type="NCBI Taxonomy" id="689904"/>
    <lineage>
        <taxon>Bacteria</taxon>
        <taxon>Bacillati</taxon>
        <taxon>Bacillota</taxon>
        <taxon>Tissierellia</taxon>
        <taxon>Tissierellales</taxon>
        <taxon>Tissierellaceae</taxon>
        <taxon>Tissierella</taxon>
    </lineage>
</organism>
<reference evidence="2 3" key="1">
    <citation type="submission" date="2022-06" db="EMBL/GenBank/DDBJ databases">
        <title>Isolation of gut microbiota from human fecal samples.</title>
        <authorList>
            <person name="Pamer E.G."/>
            <person name="Barat B."/>
            <person name="Waligurski E."/>
            <person name="Medina S."/>
            <person name="Paddock L."/>
            <person name="Mostad J."/>
        </authorList>
    </citation>
    <scope>NUCLEOTIDE SEQUENCE [LARGE SCALE GENOMIC DNA]</scope>
    <source>
        <strain evidence="2 3">DFI.7.95</strain>
    </source>
</reference>
<feature type="compositionally biased region" description="Basic residues" evidence="1">
    <location>
        <begin position="149"/>
        <end position="161"/>
    </location>
</feature>
<feature type="region of interest" description="Disordered" evidence="1">
    <location>
        <begin position="139"/>
        <end position="224"/>
    </location>
</feature>
<name>A0ABT1S6J0_9FIRM</name>
<evidence type="ECO:0000313" key="3">
    <source>
        <dbReference type="Proteomes" id="UP001524478"/>
    </source>
</evidence>
<keyword evidence="3" id="KW-1185">Reference proteome</keyword>
<feature type="compositionally biased region" description="Basic residues" evidence="1">
    <location>
        <begin position="203"/>
        <end position="214"/>
    </location>
</feature>
<protein>
    <submittedName>
        <fullName evidence="2">Uncharacterized protein</fullName>
    </submittedName>
</protein>
<dbReference type="RefSeq" id="WP_256310409.1">
    <property type="nucleotide sequence ID" value="NZ_CP172320.1"/>
</dbReference>
<comment type="caution">
    <text evidence="2">The sequence shown here is derived from an EMBL/GenBank/DDBJ whole genome shotgun (WGS) entry which is preliminary data.</text>
</comment>
<proteinExistence type="predicted"/>
<feature type="compositionally biased region" description="Basic and acidic residues" evidence="1">
    <location>
        <begin position="173"/>
        <end position="202"/>
    </location>
</feature>
<feature type="compositionally biased region" description="Basic and acidic residues" evidence="1">
    <location>
        <begin position="139"/>
        <end position="148"/>
    </location>
</feature>
<gene>
    <name evidence="2" type="ORF">NE686_03220</name>
</gene>
<evidence type="ECO:0000313" key="2">
    <source>
        <dbReference type="EMBL" id="MCQ4922084.1"/>
    </source>
</evidence>
<sequence>MKKLTTKIISFILTLSMILGIGTTTFANGVELNIIQRDAKHSDVIVTDEGIYINGSYYTQEQFIQLLDTAIEIENPTGGINTQSAAALVAGTWWIPGIGEVVITAAGVIIVGGAVIKAGTWIYNAVVEWFEARAEAKDYEKAKKDGKPTKNHSRTKSHKQKDKGEPYSSNDNYDEKGKLKERRYFGKDGKPDMDIHYTDHGNPKLHPKVPHRHDWKNGKPGPGY</sequence>